<dbReference type="Gene3D" id="3.20.20.300">
    <property type="entry name" value="Glycoside hydrolase, family 3, N-terminal domain"/>
    <property type="match status" value="1"/>
</dbReference>
<dbReference type="InterPro" id="IPR036962">
    <property type="entry name" value="Glyco_hydro_3_N_sf"/>
</dbReference>
<dbReference type="EMBL" id="SJSO01000004">
    <property type="protein sequence ID" value="TCD28368.1"/>
    <property type="molecule type" value="Genomic_DNA"/>
</dbReference>
<proteinExistence type="predicted"/>
<dbReference type="InterPro" id="IPR017853">
    <property type="entry name" value="GH"/>
</dbReference>
<gene>
    <name evidence="3" type="ORF">EZ456_06715</name>
</gene>
<feature type="signal peptide" evidence="2">
    <location>
        <begin position="1"/>
        <end position="17"/>
    </location>
</feature>
<feature type="chain" id="PRO_5020429731" description="Beta-glucosidase" evidence="2">
    <location>
        <begin position="18"/>
        <end position="79"/>
    </location>
</feature>
<organism evidence="3 4">
    <name type="scientific">Pedobacter psychrodurus</name>
    <dbReference type="NCBI Taxonomy" id="2530456"/>
    <lineage>
        <taxon>Bacteria</taxon>
        <taxon>Pseudomonadati</taxon>
        <taxon>Bacteroidota</taxon>
        <taxon>Sphingobacteriia</taxon>
        <taxon>Sphingobacteriales</taxon>
        <taxon>Sphingobacteriaceae</taxon>
        <taxon>Pedobacter</taxon>
    </lineage>
</organism>
<dbReference type="Proteomes" id="UP000293925">
    <property type="component" value="Unassembled WGS sequence"/>
</dbReference>
<dbReference type="GO" id="GO:0005975">
    <property type="term" value="P:carbohydrate metabolic process"/>
    <property type="evidence" value="ECO:0007669"/>
    <property type="project" value="InterPro"/>
</dbReference>
<keyword evidence="4" id="KW-1185">Reference proteome</keyword>
<reference evidence="3 4" key="1">
    <citation type="submission" date="2019-02" db="EMBL/GenBank/DDBJ databases">
        <title>Pedobacter sp. RP-3-21 sp. nov., isolated from Arctic soil.</title>
        <authorList>
            <person name="Dahal R.H."/>
        </authorList>
    </citation>
    <scope>NUCLEOTIDE SEQUENCE [LARGE SCALE GENOMIC DNA]</scope>
    <source>
        <strain evidence="3 4">RP-3-21</strain>
    </source>
</reference>
<evidence type="ECO:0000256" key="1">
    <source>
        <dbReference type="ARBA" id="ARBA00022801"/>
    </source>
</evidence>
<comment type="caution">
    <text evidence="3">The sequence shown here is derived from an EMBL/GenBank/DDBJ whole genome shotgun (WGS) entry which is preliminary data.</text>
</comment>
<keyword evidence="2" id="KW-0732">Signal</keyword>
<evidence type="ECO:0000313" key="3">
    <source>
        <dbReference type="EMBL" id="TCD28368.1"/>
    </source>
</evidence>
<keyword evidence="1" id="KW-0378">Hydrolase</keyword>
<dbReference type="SUPFAM" id="SSF51445">
    <property type="entry name" value="(Trans)glycosidases"/>
    <property type="match status" value="1"/>
</dbReference>
<dbReference type="RefSeq" id="WP_131528532.1">
    <property type="nucleotide sequence ID" value="NZ_SJSO01000004.1"/>
</dbReference>
<accession>A0A4R0Q471</accession>
<evidence type="ECO:0008006" key="5">
    <source>
        <dbReference type="Google" id="ProtNLM"/>
    </source>
</evidence>
<evidence type="ECO:0000313" key="4">
    <source>
        <dbReference type="Proteomes" id="UP000293925"/>
    </source>
</evidence>
<dbReference type="AlphaFoldDB" id="A0A4R0Q471"/>
<evidence type="ECO:0000256" key="2">
    <source>
        <dbReference type="SAM" id="SignalP"/>
    </source>
</evidence>
<name>A0A4R0Q471_9SPHI</name>
<protein>
    <recommendedName>
        <fullName evidence="5">Beta-glucosidase</fullName>
    </recommendedName>
</protein>
<sequence>MKYLLFVVCLLPIAVMAQNDKKLIYKNSSLSTSARVNDLLSRMTLQQKIGQLNLITFVNENNSTNPLDNKVMQAMLAEF</sequence>
<dbReference type="GO" id="GO:0004553">
    <property type="term" value="F:hydrolase activity, hydrolyzing O-glycosyl compounds"/>
    <property type="evidence" value="ECO:0007669"/>
    <property type="project" value="InterPro"/>
</dbReference>